<dbReference type="AlphaFoldDB" id="A0A835V0E6"/>
<dbReference type="EMBL" id="JADCNM010000006">
    <property type="protein sequence ID" value="KAG0479170.1"/>
    <property type="molecule type" value="Genomic_DNA"/>
</dbReference>
<accession>A0A835V0E6</accession>
<comment type="caution">
    <text evidence="1">The sequence shown here is derived from an EMBL/GenBank/DDBJ whole genome shotgun (WGS) entry which is preliminary data.</text>
</comment>
<evidence type="ECO:0000313" key="1">
    <source>
        <dbReference type="EMBL" id="KAG0479170.1"/>
    </source>
</evidence>
<name>A0A835V0E6_VANPL</name>
<protein>
    <submittedName>
        <fullName evidence="1">Uncharacterized protein</fullName>
    </submittedName>
</protein>
<dbReference type="Pfam" id="PF05056">
    <property type="entry name" value="DUF674"/>
    <property type="match status" value="1"/>
</dbReference>
<dbReference type="PANTHER" id="PTHR33103:SF46">
    <property type="entry name" value="OS05G0115600 PROTEIN"/>
    <property type="match status" value="1"/>
</dbReference>
<dbReference type="InterPro" id="IPR007750">
    <property type="entry name" value="DUF674"/>
</dbReference>
<dbReference type="Proteomes" id="UP000639772">
    <property type="component" value="Chromosome 6"/>
</dbReference>
<dbReference type="OrthoDB" id="2014278at2759"/>
<gene>
    <name evidence="1" type="ORF">HPP92_013889</name>
</gene>
<evidence type="ECO:0000313" key="2">
    <source>
        <dbReference type="Proteomes" id="UP000639772"/>
    </source>
</evidence>
<proteinExistence type="predicted"/>
<dbReference type="PANTHER" id="PTHR33103">
    <property type="entry name" value="OS01G0153900 PROTEIN"/>
    <property type="match status" value="1"/>
</dbReference>
<organism evidence="1 2">
    <name type="scientific">Vanilla planifolia</name>
    <name type="common">Vanilla</name>
    <dbReference type="NCBI Taxonomy" id="51239"/>
    <lineage>
        <taxon>Eukaryota</taxon>
        <taxon>Viridiplantae</taxon>
        <taxon>Streptophyta</taxon>
        <taxon>Embryophyta</taxon>
        <taxon>Tracheophyta</taxon>
        <taxon>Spermatophyta</taxon>
        <taxon>Magnoliopsida</taxon>
        <taxon>Liliopsida</taxon>
        <taxon>Asparagales</taxon>
        <taxon>Orchidaceae</taxon>
        <taxon>Vanilloideae</taxon>
        <taxon>Vanilleae</taxon>
        <taxon>Vanilla</taxon>
    </lineage>
</organism>
<sequence length="236" mass="25905">MAPRELKLLVDNQSKKVLFAEADKDFIDFMFSLLTLPLGSVIKLLSPQVMVGSIGKLYQSVQKLSGTYLLPGKDKSVLLEPKTISCSRSSNPLLLTAGQQESFSPLTNYYICSYCHNKLSTVPDIRCTTCSSKMNQLVTLMQQSEAASQVNAVDGFVCGIVTYMITDDLEVTPMSAISSITLINRFCKNKEKVQLAEKTVTFGMDESRKLLQAALKSATVLTDVFFADEKGKTPSS</sequence>
<reference evidence="1 2" key="1">
    <citation type="journal article" date="2020" name="Nat. Food">
        <title>A phased Vanilla planifolia genome enables genetic improvement of flavour and production.</title>
        <authorList>
            <person name="Hasing T."/>
            <person name="Tang H."/>
            <person name="Brym M."/>
            <person name="Khazi F."/>
            <person name="Huang T."/>
            <person name="Chambers A.H."/>
        </authorList>
    </citation>
    <scope>NUCLEOTIDE SEQUENCE [LARGE SCALE GENOMIC DNA]</scope>
    <source>
        <tissue evidence="1">Leaf</tissue>
    </source>
</reference>